<dbReference type="PROSITE" id="PS01332">
    <property type="entry name" value="HTH_RRF2_1"/>
    <property type="match status" value="1"/>
</dbReference>
<name>A0A9N8X3E3_9BURK</name>
<keyword evidence="2" id="KW-1185">Reference proteome</keyword>
<dbReference type="NCBIfam" id="TIGR00738">
    <property type="entry name" value="rrf2_super"/>
    <property type="match status" value="1"/>
</dbReference>
<organism evidence="1 2">
    <name type="scientific">Paraburkholderia saeva</name>
    <dbReference type="NCBI Taxonomy" id="2777537"/>
    <lineage>
        <taxon>Bacteria</taxon>
        <taxon>Pseudomonadati</taxon>
        <taxon>Pseudomonadota</taxon>
        <taxon>Betaproteobacteria</taxon>
        <taxon>Burkholderiales</taxon>
        <taxon>Burkholderiaceae</taxon>
        <taxon>Paraburkholderia</taxon>
    </lineage>
</organism>
<dbReference type="SUPFAM" id="SSF46785">
    <property type="entry name" value="Winged helix' DNA-binding domain"/>
    <property type="match status" value="1"/>
</dbReference>
<dbReference type="InterPro" id="IPR036390">
    <property type="entry name" value="WH_DNA-bd_sf"/>
</dbReference>
<dbReference type="RefSeq" id="WP_228877799.1">
    <property type="nucleotide sequence ID" value="NZ_CAJQZC010000005.1"/>
</dbReference>
<dbReference type="GO" id="GO:0003700">
    <property type="term" value="F:DNA-binding transcription factor activity"/>
    <property type="evidence" value="ECO:0007669"/>
    <property type="project" value="TreeGrafter"/>
</dbReference>
<accession>A0A9N8X3E3</accession>
<gene>
    <name evidence="1" type="primary">nsrR_1</name>
    <name evidence="1" type="ORF">LMG31841_02964</name>
</gene>
<dbReference type="InterPro" id="IPR036388">
    <property type="entry name" value="WH-like_DNA-bd_sf"/>
</dbReference>
<dbReference type="PANTHER" id="PTHR33221">
    <property type="entry name" value="WINGED HELIX-TURN-HELIX TRANSCRIPTIONAL REGULATOR, RRF2 FAMILY"/>
    <property type="match status" value="1"/>
</dbReference>
<proteinExistence type="predicted"/>
<dbReference type="EMBL" id="CAJQZC010000005">
    <property type="protein sequence ID" value="CAG4901192.1"/>
    <property type="molecule type" value="Genomic_DNA"/>
</dbReference>
<evidence type="ECO:0000313" key="2">
    <source>
        <dbReference type="Proteomes" id="UP000789704"/>
    </source>
</evidence>
<dbReference type="Pfam" id="PF02082">
    <property type="entry name" value="Rrf2"/>
    <property type="match status" value="1"/>
</dbReference>
<dbReference type="GO" id="GO:0005829">
    <property type="term" value="C:cytosol"/>
    <property type="evidence" value="ECO:0007669"/>
    <property type="project" value="TreeGrafter"/>
</dbReference>
<dbReference type="PROSITE" id="PS51197">
    <property type="entry name" value="HTH_RRF2_2"/>
    <property type="match status" value="1"/>
</dbReference>
<dbReference type="Proteomes" id="UP000789704">
    <property type="component" value="Unassembled WGS sequence"/>
</dbReference>
<comment type="caution">
    <text evidence="1">The sequence shown here is derived from an EMBL/GenBank/DDBJ whole genome shotgun (WGS) entry which is preliminary data.</text>
</comment>
<sequence>MSHISTGVEYGLHCLIYLTEPAPGVPEASVRDLAELQGVPADYVAKLFTKLHKAGLVVATEGARGGFALARPAEKISVLDVVIAIDGDKALFDCREIRGRCAVFEDEPPAWATNGVCSIHAVMQSAERHMRETLAGHTLRDLAMRTAAKAPRSYGTHVVRWLDDRAANRRRDRSSAE</sequence>
<protein>
    <submittedName>
        <fullName evidence="1">HTH-type transcriptional repressor NsrR</fullName>
    </submittedName>
</protein>
<dbReference type="PANTHER" id="PTHR33221:SF13">
    <property type="entry name" value="TRANSCRIPTIONAL REGULATOR-RELATED"/>
    <property type="match status" value="1"/>
</dbReference>
<dbReference type="InterPro" id="IPR030489">
    <property type="entry name" value="TR_Rrf2-type_CS"/>
</dbReference>
<dbReference type="InterPro" id="IPR000944">
    <property type="entry name" value="Tscrpt_reg_Rrf2"/>
</dbReference>
<reference evidence="1" key="1">
    <citation type="submission" date="2021-04" db="EMBL/GenBank/DDBJ databases">
        <authorList>
            <person name="Vanwijnsberghe S."/>
        </authorList>
    </citation>
    <scope>NUCLEOTIDE SEQUENCE</scope>
    <source>
        <strain evidence="1">LMG 31841</strain>
    </source>
</reference>
<dbReference type="AlphaFoldDB" id="A0A9N8X3E3"/>
<evidence type="ECO:0000313" key="1">
    <source>
        <dbReference type="EMBL" id="CAG4901192.1"/>
    </source>
</evidence>
<dbReference type="Gene3D" id="1.10.10.10">
    <property type="entry name" value="Winged helix-like DNA-binding domain superfamily/Winged helix DNA-binding domain"/>
    <property type="match status" value="1"/>
</dbReference>